<sequence>MPLTSLTDDKMTDRSSTSKLESHTFEFSSAFLIHAVNSQSSTLGRSSLACIMNSIDAGASKICINLSSAAMSITDDGHGFRTREEVLECFNVFGFDHTNHVREFGRFGLGRAQLWAWCKSKMYSHNFLFDVDVRQRGFNWYLGTEEPHVHGLRIEATFYKPLTNVEMVEFRTELEKLVRYSEVPIMFNGEQLSRAPSESMWTISTEEAFLRVSDGYSLAIYNQGIFVASLSSSNVGIAGTLVTRRGHDLTLNVSRNEIMRQSCPVWAKLRPKIAELASRTKSKRLNDSDRTYLALQTADPANVDNFDRPIITLSNGKHVTLYDVLKPGYYGGTPITVAEMGNRMAEAMIRDKTAVVLGQVTLERFGVESVVALVQVWRRRLEAAGDRLTWSLPEHLKASEDVIAAWDALQSNRQELTIYENFADCPGYKQMQSSKIMATELSSKQRLFLRCAEETHNTVLASIRQQTGTITARRELMLGRGEGIDAYTDGQSYVAVVDSVAADMMKQGLPGFMRLAHLLVHEYLHDTEDSGSHAHDLEFMETFHDIVLDQGDALFAAASYGFKLMLKETTKVSRREAKQLDQLASSEKKTRPES</sequence>
<name>A0A6V7FEX3_9XANT</name>
<evidence type="ECO:0000256" key="1">
    <source>
        <dbReference type="SAM" id="MobiDB-lite"/>
    </source>
</evidence>
<geneLocation type="plasmid" evidence="2">
    <name>CFBP8129_p211</name>
</geneLocation>
<dbReference type="Pfam" id="PF13589">
    <property type="entry name" value="HATPase_c_3"/>
    <property type="match status" value="1"/>
</dbReference>
<dbReference type="InterPro" id="IPR036890">
    <property type="entry name" value="HATPase_C_sf"/>
</dbReference>
<reference evidence="2" key="1">
    <citation type="submission" date="2020-07" db="EMBL/GenBank/DDBJ databases">
        <authorList>
            <person name="Pothier F. J."/>
        </authorList>
    </citation>
    <scope>NUCLEOTIDE SEQUENCE [LARGE SCALE GENOMIC DNA]</scope>
    <source>
        <plasmid evidence="2">CFBP8129_p211</plasmid>
    </source>
</reference>
<evidence type="ECO:0000313" key="2">
    <source>
        <dbReference type="EMBL" id="CAD0362286.1"/>
    </source>
</evidence>
<feature type="region of interest" description="Disordered" evidence="1">
    <location>
        <begin position="574"/>
        <end position="594"/>
    </location>
</feature>
<dbReference type="SUPFAM" id="SSF55874">
    <property type="entry name" value="ATPase domain of HSP90 chaperone/DNA topoisomerase II/histidine kinase"/>
    <property type="match status" value="1"/>
</dbReference>
<proteinExistence type="predicted"/>
<dbReference type="Gene3D" id="3.30.565.10">
    <property type="entry name" value="Histidine kinase-like ATPase, C-terminal domain"/>
    <property type="match status" value="1"/>
</dbReference>
<organism evidence="2">
    <name type="scientific">Xanthomonas hortorum pv. gardneri</name>
    <dbReference type="NCBI Taxonomy" id="2754056"/>
    <lineage>
        <taxon>Bacteria</taxon>
        <taxon>Pseudomonadati</taxon>
        <taxon>Pseudomonadota</taxon>
        <taxon>Gammaproteobacteria</taxon>
        <taxon>Lysobacterales</taxon>
        <taxon>Lysobacteraceae</taxon>
        <taxon>Xanthomonas</taxon>
    </lineage>
</organism>
<accession>A0A6V7FEX3</accession>
<dbReference type="EMBL" id="LR828254">
    <property type="protein sequence ID" value="CAD0362293.1"/>
    <property type="molecule type" value="Genomic_DNA"/>
</dbReference>
<keyword evidence="2" id="KW-0614">Plasmid</keyword>
<protein>
    <submittedName>
        <fullName evidence="2">Uncharacterized protein</fullName>
    </submittedName>
</protein>
<gene>
    <name evidence="2" type="ORF">CFBP8129_45300</name>
</gene>
<dbReference type="AlphaFoldDB" id="A0A6V7FEX3"/>
<dbReference type="EMBL" id="LR828254">
    <property type="protein sequence ID" value="CAD0362286.1"/>
    <property type="molecule type" value="Genomic_DNA"/>
</dbReference>